<evidence type="ECO:0000259" key="14">
    <source>
        <dbReference type="PROSITE" id="PS50109"/>
    </source>
</evidence>
<evidence type="ECO:0000256" key="4">
    <source>
        <dbReference type="ARBA" id="ARBA00022553"/>
    </source>
</evidence>
<evidence type="ECO:0000256" key="8">
    <source>
        <dbReference type="ARBA" id="ARBA00022777"/>
    </source>
</evidence>
<dbReference type="PANTHER" id="PTHR45436">
    <property type="entry name" value="SENSOR HISTIDINE KINASE YKOH"/>
    <property type="match status" value="1"/>
</dbReference>
<evidence type="ECO:0000256" key="2">
    <source>
        <dbReference type="ARBA" id="ARBA00004141"/>
    </source>
</evidence>
<evidence type="ECO:0000313" key="16">
    <source>
        <dbReference type="EMBL" id="BAC96138.1"/>
    </source>
</evidence>
<dbReference type="InterPro" id="IPR036097">
    <property type="entry name" value="HisK_dim/P_sf"/>
</dbReference>
<evidence type="ECO:0000256" key="5">
    <source>
        <dbReference type="ARBA" id="ARBA00022679"/>
    </source>
</evidence>
<dbReference type="Proteomes" id="UP000002675">
    <property type="component" value="Chromosome II"/>
</dbReference>
<evidence type="ECO:0000256" key="3">
    <source>
        <dbReference type="ARBA" id="ARBA00012438"/>
    </source>
</evidence>
<dbReference type="PANTHER" id="PTHR45436:SF14">
    <property type="entry name" value="SENSOR PROTEIN QSEC"/>
    <property type="match status" value="1"/>
</dbReference>
<keyword evidence="5" id="KW-0808">Transferase</keyword>
<feature type="domain" description="Histidine kinase" evidence="14">
    <location>
        <begin position="295"/>
        <end position="505"/>
    </location>
</feature>
<evidence type="ECO:0000313" key="17">
    <source>
        <dbReference type="Proteomes" id="UP000002675"/>
    </source>
</evidence>
<dbReference type="PRINTS" id="PR00344">
    <property type="entry name" value="BCTRLSENSOR"/>
</dbReference>
<dbReference type="Gene3D" id="3.30.565.10">
    <property type="entry name" value="Histidine kinase-like ATPase, C-terminal domain"/>
    <property type="match status" value="1"/>
</dbReference>
<dbReference type="SMART" id="SM00388">
    <property type="entry name" value="HisKA"/>
    <property type="match status" value="1"/>
</dbReference>
<proteinExistence type="predicted"/>
<dbReference type="InterPro" id="IPR004358">
    <property type="entry name" value="Sig_transdc_His_kin-like_C"/>
</dbReference>
<organism evidence="16 17">
    <name type="scientific">Vibrio vulnificus (strain YJ016)</name>
    <dbReference type="NCBI Taxonomy" id="196600"/>
    <lineage>
        <taxon>Bacteria</taxon>
        <taxon>Pseudomonadati</taxon>
        <taxon>Pseudomonadota</taxon>
        <taxon>Gammaproteobacteria</taxon>
        <taxon>Vibrionales</taxon>
        <taxon>Vibrionaceae</taxon>
        <taxon>Vibrio</taxon>
    </lineage>
</organism>
<evidence type="ECO:0000256" key="9">
    <source>
        <dbReference type="ARBA" id="ARBA00022840"/>
    </source>
</evidence>
<keyword evidence="12 13" id="KW-0472">Membrane</keyword>
<dbReference type="Pfam" id="PF02518">
    <property type="entry name" value="HATPase_c"/>
    <property type="match status" value="1"/>
</dbReference>
<dbReference type="Pfam" id="PF00512">
    <property type="entry name" value="HisKA"/>
    <property type="match status" value="1"/>
</dbReference>
<dbReference type="InterPro" id="IPR003660">
    <property type="entry name" value="HAMP_dom"/>
</dbReference>
<dbReference type="InterPro" id="IPR013727">
    <property type="entry name" value="2CSK_N"/>
</dbReference>
<dbReference type="HOGENOM" id="CLU_000445_89_37_6"/>
<dbReference type="GO" id="GO:0005886">
    <property type="term" value="C:plasma membrane"/>
    <property type="evidence" value="ECO:0007669"/>
    <property type="project" value="TreeGrafter"/>
</dbReference>
<dbReference type="SMART" id="SM00387">
    <property type="entry name" value="HATPase_c"/>
    <property type="match status" value="1"/>
</dbReference>
<evidence type="ECO:0000256" key="13">
    <source>
        <dbReference type="SAM" id="Phobius"/>
    </source>
</evidence>
<dbReference type="EC" id="2.7.13.3" evidence="3"/>
<keyword evidence="7" id="KW-0547">Nucleotide-binding</keyword>
<dbReference type="KEGG" id="vvy:VVA0112"/>
<evidence type="ECO:0000259" key="15">
    <source>
        <dbReference type="PROSITE" id="PS50885"/>
    </source>
</evidence>
<dbReference type="AlphaFoldDB" id="Q7MG57"/>
<keyword evidence="11" id="KW-0902">Two-component regulatory system</keyword>
<keyword evidence="9" id="KW-0067">ATP-binding</keyword>
<keyword evidence="10 13" id="KW-1133">Transmembrane helix</keyword>
<sequence>MTAPATTPLKCTFTTCAKRHPTCRLKISVAWGTSLKSSQPFSIKRRLTLSVSLLSCFLLIMTMYFSYSSAQHEVGEVYDARLGQTAKLMLMAWSIAPEKDSLQQHQQQFEQWRTNLRRLAREDDDEGTAFGHPYEQNLVLQFFRHGDLIWSSDSSLTALGSETQKNGFRDTQMNGERWRIFQLSSPPDSGHSEWIVVAENHRIRNEIISEIALSTALPQLILLPALLVILLWLIDKNFRPIESLRAAISHRSANKLDRIEVDQPTQELTPLVDALNQLLSALEQAWQREKRFTRTAAHELKTPLTILRLNAENALASENPQQLSHDLNNILKGIERTDRLIHQLLTLAKVENASELACDSVDLDKLLQSVMADMALLALKQQQELSLQSAEVSLQGDKTLLEALFRNLLDNAIRYSGAQSDIDISVVETDQYVDVLVADNGNPIDEASRGKLFEPFFRANSEKGDGAGLGMAICQDIAKLHNATLELLPRSEHRNVFRVRFWRTNP</sequence>
<evidence type="ECO:0000256" key="10">
    <source>
        <dbReference type="ARBA" id="ARBA00022989"/>
    </source>
</evidence>
<evidence type="ECO:0000256" key="12">
    <source>
        <dbReference type="ARBA" id="ARBA00023136"/>
    </source>
</evidence>
<evidence type="ECO:0000256" key="7">
    <source>
        <dbReference type="ARBA" id="ARBA00022741"/>
    </source>
</evidence>
<dbReference type="PROSITE" id="PS50109">
    <property type="entry name" value="HIS_KIN"/>
    <property type="match status" value="1"/>
</dbReference>
<dbReference type="Pfam" id="PF08521">
    <property type="entry name" value="2CSK_N"/>
    <property type="match status" value="1"/>
</dbReference>
<keyword evidence="4" id="KW-0597">Phosphoprotein</keyword>
<protein>
    <recommendedName>
        <fullName evidence="3">histidine kinase</fullName>
        <ecNumber evidence="3">2.7.13.3</ecNumber>
    </recommendedName>
</protein>
<dbReference type="PROSITE" id="PS50885">
    <property type="entry name" value="HAMP"/>
    <property type="match status" value="1"/>
</dbReference>
<feature type="transmembrane region" description="Helical" evidence="13">
    <location>
        <begin position="47"/>
        <end position="67"/>
    </location>
</feature>
<dbReference type="CDD" id="cd00082">
    <property type="entry name" value="HisKA"/>
    <property type="match status" value="1"/>
</dbReference>
<keyword evidence="6 13" id="KW-0812">Transmembrane</keyword>
<dbReference type="InterPro" id="IPR036890">
    <property type="entry name" value="HATPase_C_sf"/>
</dbReference>
<gene>
    <name evidence="16" type="ordered locus">VVA0112</name>
</gene>
<comment type="catalytic activity">
    <reaction evidence="1">
        <text>ATP + protein L-histidine = ADP + protein N-phospho-L-histidine.</text>
        <dbReference type="EC" id="2.7.13.3"/>
    </reaction>
</comment>
<reference evidence="16 17" key="1">
    <citation type="journal article" date="2003" name="Genome Res.">
        <title>Comparative genome analysis of Vibrio vulnificus, a marine pathogen.</title>
        <authorList>
            <person name="Chen C.Y."/>
            <person name="Wu K.M."/>
            <person name="Chang Y.C."/>
            <person name="Chang C.H."/>
            <person name="Tsai H.C."/>
            <person name="Liao T.L."/>
            <person name="Liu Y.M."/>
            <person name="Chen H.J."/>
            <person name="Shen A.B."/>
            <person name="Li J.C."/>
            <person name="Su T.L."/>
            <person name="Shao C.P."/>
            <person name="Lee C.T."/>
            <person name="Hor L.I."/>
            <person name="Tsai S.F."/>
        </authorList>
    </citation>
    <scope>NUCLEOTIDE SEQUENCE [LARGE SCALE GENOMIC DNA]</scope>
    <source>
        <strain evidence="16 17">YJ016</strain>
    </source>
</reference>
<evidence type="ECO:0000256" key="1">
    <source>
        <dbReference type="ARBA" id="ARBA00000085"/>
    </source>
</evidence>
<dbReference type="EMBL" id="BA000038">
    <property type="protein sequence ID" value="BAC96138.1"/>
    <property type="molecule type" value="Genomic_DNA"/>
</dbReference>
<feature type="domain" description="HAMP" evidence="15">
    <location>
        <begin position="239"/>
        <end position="287"/>
    </location>
</feature>
<dbReference type="InterPro" id="IPR003661">
    <property type="entry name" value="HisK_dim/P_dom"/>
</dbReference>
<name>Q7MG57_VIBVY</name>
<keyword evidence="8 16" id="KW-0418">Kinase</keyword>
<dbReference type="InterPro" id="IPR003594">
    <property type="entry name" value="HATPase_dom"/>
</dbReference>
<dbReference type="CDD" id="cd00075">
    <property type="entry name" value="HATPase"/>
    <property type="match status" value="1"/>
</dbReference>
<dbReference type="eggNOG" id="COG2205">
    <property type="taxonomic scope" value="Bacteria"/>
</dbReference>
<dbReference type="SUPFAM" id="SSF47384">
    <property type="entry name" value="Homodimeric domain of signal transducing histidine kinase"/>
    <property type="match status" value="1"/>
</dbReference>
<evidence type="ECO:0000256" key="11">
    <source>
        <dbReference type="ARBA" id="ARBA00023012"/>
    </source>
</evidence>
<comment type="subcellular location">
    <subcellularLocation>
        <location evidence="2">Membrane</location>
        <topology evidence="2">Multi-pass membrane protein</topology>
    </subcellularLocation>
</comment>
<dbReference type="STRING" id="672.VV93_v1c31150"/>
<evidence type="ECO:0000256" key="6">
    <source>
        <dbReference type="ARBA" id="ARBA00022692"/>
    </source>
</evidence>
<dbReference type="GO" id="GO:0005524">
    <property type="term" value="F:ATP binding"/>
    <property type="evidence" value="ECO:0007669"/>
    <property type="project" value="UniProtKB-KW"/>
</dbReference>
<dbReference type="InterPro" id="IPR005467">
    <property type="entry name" value="His_kinase_dom"/>
</dbReference>
<feature type="transmembrane region" description="Helical" evidence="13">
    <location>
        <begin position="211"/>
        <end position="234"/>
    </location>
</feature>
<dbReference type="Gene3D" id="1.10.287.130">
    <property type="match status" value="1"/>
</dbReference>
<dbReference type="InterPro" id="IPR050428">
    <property type="entry name" value="TCS_sensor_his_kinase"/>
</dbReference>
<dbReference type="SUPFAM" id="SSF55874">
    <property type="entry name" value="ATPase domain of HSP90 chaperone/DNA topoisomerase II/histidine kinase"/>
    <property type="match status" value="1"/>
</dbReference>
<accession>Q7MG57</accession>
<dbReference type="GO" id="GO:0000155">
    <property type="term" value="F:phosphorelay sensor kinase activity"/>
    <property type="evidence" value="ECO:0007669"/>
    <property type="project" value="InterPro"/>
</dbReference>